<dbReference type="EMBL" id="VSWD01000008">
    <property type="protein sequence ID" value="KAK3095002.1"/>
    <property type="molecule type" value="Genomic_DNA"/>
</dbReference>
<dbReference type="GO" id="GO:0008270">
    <property type="term" value="F:zinc ion binding"/>
    <property type="evidence" value="ECO:0007669"/>
    <property type="project" value="UniProtKB-KW"/>
</dbReference>
<comment type="caution">
    <text evidence="7">The sequence shown here is derived from an EMBL/GenBank/DDBJ whole genome shotgun (WGS) entry which is preliminary data.</text>
</comment>
<feature type="compositionally biased region" description="Basic residues" evidence="3">
    <location>
        <begin position="249"/>
        <end position="259"/>
    </location>
</feature>
<evidence type="ECO:0000256" key="2">
    <source>
        <dbReference type="PROSITE-ProRule" id="PRU00047"/>
    </source>
</evidence>
<dbReference type="SUPFAM" id="SSF53098">
    <property type="entry name" value="Ribonuclease H-like"/>
    <property type="match status" value="1"/>
</dbReference>
<dbReference type="Pfam" id="PF00665">
    <property type="entry name" value="rve"/>
    <property type="match status" value="1"/>
</dbReference>
<evidence type="ECO:0000259" key="6">
    <source>
        <dbReference type="PROSITE" id="PS50994"/>
    </source>
</evidence>
<dbReference type="Proteomes" id="UP001186944">
    <property type="component" value="Unassembled WGS sequence"/>
</dbReference>
<dbReference type="InterPro" id="IPR041588">
    <property type="entry name" value="Integrase_H2C2"/>
</dbReference>
<feature type="region of interest" description="Disordered" evidence="3">
    <location>
        <begin position="235"/>
        <end position="270"/>
    </location>
</feature>
<dbReference type="SMART" id="SM00343">
    <property type="entry name" value="ZnF_C2HC"/>
    <property type="match status" value="2"/>
</dbReference>
<feature type="domain" description="Peptidase A2" evidence="5">
    <location>
        <begin position="299"/>
        <end position="376"/>
    </location>
</feature>
<dbReference type="InterPro" id="IPR036397">
    <property type="entry name" value="RNaseH_sf"/>
</dbReference>
<dbReference type="Pfam" id="PF13975">
    <property type="entry name" value="gag-asp_proteas"/>
    <property type="match status" value="1"/>
</dbReference>
<gene>
    <name evidence="7" type="ORF">FSP39_009017</name>
</gene>
<dbReference type="PANTHER" id="PTHR37984">
    <property type="entry name" value="PROTEIN CBG26694"/>
    <property type="match status" value="1"/>
</dbReference>
<accession>A0AA88XYM8</accession>
<dbReference type="PANTHER" id="PTHR37984:SF13">
    <property type="entry name" value="RIBONUCLEASE H"/>
    <property type="match status" value="1"/>
</dbReference>
<dbReference type="SUPFAM" id="SSF57756">
    <property type="entry name" value="Retrovirus zinc finger-like domains"/>
    <property type="match status" value="1"/>
</dbReference>
<dbReference type="Gene3D" id="1.10.340.70">
    <property type="match status" value="1"/>
</dbReference>
<evidence type="ECO:0008006" key="9">
    <source>
        <dbReference type="Google" id="ProtNLM"/>
    </source>
</evidence>
<evidence type="ECO:0000259" key="4">
    <source>
        <dbReference type="PROSITE" id="PS50158"/>
    </source>
</evidence>
<dbReference type="Gene3D" id="4.10.60.10">
    <property type="entry name" value="Zinc finger, CCHC-type"/>
    <property type="match status" value="1"/>
</dbReference>
<name>A0AA88XYM8_PINIB</name>
<dbReference type="GO" id="GO:0003676">
    <property type="term" value="F:nucleic acid binding"/>
    <property type="evidence" value="ECO:0007669"/>
    <property type="project" value="InterPro"/>
</dbReference>
<dbReference type="FunFam" id="3.30.420.10:FF:000063">
    <property type="entry name" value="Retrovirus-related Pol polyprotein from transposon 297-like Protein"/>
    <property type="match status" value="1"/>
</dbReference>
<evidence type="ECO:0000313" key="7">
    <source>
        <dbReference type="EMBL" id="KAK3095002.1"/>
    </source>
</evidence>
<protein>
    <recommendedName>
        <fullName evidence="9">Endonuclease</fullName>
    </recommendedName>
</protein>
<dbReference type="PROSITE" id="PS50158">
    <property type="entry name" value="ZF_CCHC"/>
    <property type="match status" value="1"/>
</dbReference>
<keyword evidence="1" id="KW-0378">Hydrolase</keyword>
<dbReference type="GO" id="GO:0006508">
    <property type="term" value="P:proteolysis"/>
    <property type="evidence" value="ECO:0007669"/>
    <property type="project" value="InterPro"/>
</dbReference>
<dbReference type="GO" id="GO:0015074">
    <property type="term" value="P:DNA integration"/>
    <property type="evidence" value="ECO:0007669"/>
    <property type="project" value="InterPro"/>
</dbReference>
<feature type="domain" description="Integrase catalytic" evidence="6">
    <location>
        <begin position="644"/>
        <end position="794"/>
    </location>
</feature>
<feature type="domain" description="CCHC-type" evidence="4">
    <location>
        <begin position="226"/>
        <end position="241"/>
    </location>
</feature>
<dbReference type="InterPro" id="IPR001878">
    <property type="entry name" value="Znf_CCHC"/>
</dbReference>
<keyword evidence="8" id="KW-1185">Reference proteome</keyword>
<feature type="region of interest" description="Disordered" evidence="3">
    <location>
        <begin position="893"/>
        <end position="934"/>
    </location>
</feature>
<evidence type="ECO:0000313" key="8">
    <source>
        <dbReference type="Proteomes" id="UP001186944"/>
    </source>
</evidence>
<dbReference type="PROSITE" id="PS50994">
    <property type="entry name" value="INTEGRASE"/>
    <property type="match status" value="1"/>
</dbReference>
<dbReference type="SUPFAM" id="SSF50630">
    <property type="entry name" value="Acid proteases"/>
    <property type="match status" value="1"/>
</dbReference>
<dbReference type="Gene3D" id="2.40.70.10">
    <property type="entry name" value="Acid Proteases"/>
    <property type="match status" value="1"/>
</dbReference>
<keyword evidence="2" id="KW-0863">Zinc-finger</keyword>
<proteinExistence type="predicted"/>
<dbReference type="InterPro" id="IPR036875">
    <property type="entry name" value="Znf_CCHC_sf"/>
</dbReference>
<dbReference type="PROSITE" id="PS50175">
    <property type="entry name" value="ASP_PROT_RETROV"/>
    <property type="match status" value="1"/>
</dbReference>
<dbReference type="AlphaFoldDB" id="A0AA88XYM8"/>
<dbReference type="InterPro" id="IPR050951">
    <property type="entry name" value="Retrovirus_Pol_polyprotein"/>
</dbReference>
<keyword evidence="2" id="KW-0862">Zinc</keyword>
<evidence type="ECO:0000259" key="5">
    <source>
        <dbReference type="PROSITE" id="PS50175"/>
    </source>
</evidence>
<organism evidence="7 8">
    <name type="scientific">Pinctada imbricata</name>
    <name type="common">Atlantic pearl-oyster</name>
    <name type="synonym">Pinctada martensii</name>
    <dbReference type="NCBI Taxonomy" id="66713"/>
    <lineage>
        <taxon>Eukaryota</taxon>
        <taxon>Metazoa</taxon>
        <taxon>Spiralia</taxon>
        <taxon>Lophotrochozoa</taxon>
        <taxon>Mollusca</taxon>
        <taxon>Bivalvia</taxon>
        <taxon>Autobranchia</taxon>
        <taxon>Pteriomorphia</taxon>
        <taxon>Pterioida</taxon>
        <taxon>Pterioidea</taxon>
        <taxon>Pteriidae</taxon>
        <taxon>Pinctada</taxon>
    </lineage>
</organism>
<dbReference type="InterPro" id="IPR012337">
    <property type="entry name" value="RNaseH-like_sf"/>
</dbReference>
<dbReference type="InterPro" id="IPR001995">
    <property type="entry name" value="Peptidase_A2_cat"/>
</dbReference>
<feature type="compositionally biased region" description="Basic and acidic residues" evidence="3">
    <location>
        <begin position="914"/>
        <end position="934"/>
    </location>
</feature>
<evidence type="ECO:0000256" key="3">
    <source>
        <dbReference type="SAM" id="MobiDB-lite"/>
    </source>
</evidence>
<dbReference type="InterPro" id="IPR021109">
    <property type="entry name" value="Peptidase_aspartic_dom_sf"/>
</dbReference>
<dbReference type="FunFam" id="1.10.340.70:FF:000003">
    <property type="entry name" value="Protein CBG25708"/>
    <property type="match status" value="1"/>
</dbReference>
<dbReference type="Gene3D" id="3.30.420.10">
    <property type="entry name" value="Ribonuclease H-like superfamily/Ribonuclease H"/>
    <property type="match status" value="1"/>
</dbReference>
<keyword evidence="2" id="KW-0479">Metal-binding</keyword>
<dbReference type="GO" id="GO:0004190">
    <property type="term" value="F:aspartic-type endopeptidase activity"/>
    <property type="evidence" value="ECO:0007669"/>
    <property type="project" value="InterPro"/>
</dbReference>
<dbReference type="InterPro" id="IPR001584">
    <property type="entry name" value="Integrase_cat-core"/>
</dbReference>
<sequence length="934" mass="107332">MPTYGKLDTYDESEDWNQYIERLDSYFDANEIDDAEKKRNILLSVCGKATYKLIRDLLSPVKPNTKSFADIVKLVKDHKHPAPSEIISRFKFNSRIRKEGESVRGFVAELRSLSEHCNYAATLEAMLRDRLVVGINDDKIQRRLLAEKNLDFAKALEIATAMETAADNAKDIQASAVSSNAQINQVNKPRKTYPNQAQASGVSGKECYRCGGNHFANKCRFRDAECHNCKKVGHLSKKCPNKEENPKPSKPRRKQKGRNHYVDDTSDEEEQYDMFNVEDTVNRLTEPYKVVLEINKTPVTMEIDTGASVSIISEETFRDLGKLKLSESKAKLKTYTGEDMAILGTVEVHVDYESFSGNLHVIVVKGRGPNLLGRDWLKSLKLNWNEIFAVKSVDKDVDRLLEDYSEIFKDELGAVKGVTAKIYVNENEKPRYFKARPVPYALKGKIESELVRLEECVIIQPVQFSELAAYEYEIKYKEGRNHGNADGLSRLPLYVKDEKASIPGDTLLLLQHFDETSVKSSKIKRWTLKNALFSRVLHYVKSGWPAKCPSVEMRPFFDRRNELSCQDDILLWGCRVIIPPEGRKEIIQELHEAHPGISRMKSLARSYVWWPNMDKELEGCVLNCDHCQQVRDKPPEAPMHPWEWPSRPWSRLHVDFAGPFMNKMFMIVVDAHSKWMEICVMKTITSENTIAKLQQIFSTHGIPDTIVSDNGPSFTSREFKQFLQRNGIKQINSAPYHPASNGLAEKAVQTFKQAMKKMKSGTIQEKINNFLFRYRITPHTTTGASPAELLMKRKLKSKLDLVFPNMEEKVVNKQNIQKHYKDKTAKERDFDLESKVYAKNFCSGNKWLPGYITEKSGPLSYRIRLSDDNIIRRHVDHLRPRQTADPVITPDFEIETSTPSEIKPLEETTQSETTEPRYPKRQKREPAYLKDYVR</sequence>
<dbReference type="Pfam" id="PF17921">
    <property type="entry name" value="Integrase_H2C2"/>
    <property type="match status" value="1"/>
</dbReference>
<reference evidence="7" key="1">
    <citation type="submission" date="2019-08" db="EMBL/GenBank/DDBJ databases">
        <title>The improved chromosome-level genome for the pearl oyster Pinctada fucata martensii using PacBio sequencing and Hi-C.</title>
        <authorList>
            <person name="Zheng Z."/>
        </authorList>
    </citation>
    <scope>NUCLEOTIDE SEQUENCE</scope>
    <source>
        <strain evidence="7">ZZ-2019</strain>
        <tissue evidence="7">Adductor muscle</tissue>
    </source>
</reference>
<evidence type="ECO:0000256" key="1">
    <source>
        <dbReference type="ARBA" id="ARBA00022801"/>
    </source>
</evidence>